<comment type="caution">
    <text evidence="3">The sequence shown here is derived from an EMBL/GenBank/DDBJ whole genome shotgun (WGS) entry which is preliminary data.</text>
</comment>
<dbReference type="Proteomes" id="UP000245137">
    <property type="component" value="Unassembled WGS sequence"/>
</dbReference>
<dbReference type="OrthoDB" id="9771846at2"/>
<evidence type="ECO:0000313" key="3">
    <source>
        <dbReference type="EMBL" id="PWB94036.1"/>
    </source>
</evidence>
<evidence type="ECO:0000256" key="1">
    <source>
        <dbReference type="ARBA" id="ARBA00022676"/>
    </source>
</evidence>
<dbReference type="AlphaFoldDB" id="A0A2U1SQZ8"/>
<dbReference type="PANTHER" id="PTHR34136">
    <property type="match status" value="1"/>
</dbReference>
<organism evidence="3 4">
    <name type="scientific">Methylosinus sporium</name>
    <dbReference type="NCBI Taxonomy" id="428"/>
    <lineage>
        <taxon>Bacteria</taxon>
        <taxon>Pseudomonadati</taxon>
        <taxon>Pseudomonadota</taxon>
        <taxon>Alphaproteobacteria</taxon>
        <taxon>Hyphomicrobiales</taxon>
        <taxon>Methylocystaceae</taxon>
        <taxon>Methylosinus</taxon>
    </lineage>
</organism>
<evidence type="ECO:0000256" key="2">
    <source>
        <dbReference type="ARBA" id="ARBA00022679"/>
    </source>
</evidence>
<keyword evidence="2 3" id="KW-0808">Transferase</keyword>
<reference evidence="3 4" key="1">
    <citation type="journal article" date="2018" name="Appl. Microbiol. Biotechnol.">
        <title>Co-cultivation of the strictly anaerobic methanogen Methanosarcina barkeri with aerobic methanotrophs in an oxygen-limited membrane bioreactor.</title>
        <authorList>
            <person name="In 't Zandt M.H."/>
            <person name="van den Bosch T.J.M."/>
            <person name="Rijkers R."/>
            <person name="van Kessel M.A.H.J."/>
            <person name="Jetten M.S.M."/>
            <person name="Welte C.U."/>
        </authorList>
    </citation>
    <scope>NUCLEOTIDE SEQUENCE [LARGE SCALE GENOMIC DNA]</scope>
    <source>
        <strain evidence="3 4">DSM 17706</strain>
    </source>
</reference>
<gene>
    <name evidence="3" type="ORF">C5689_09775</name>
</gene>
<name>A0A2U1SQZ8_METSR</name>
<dbReference type="RefSeq" id="WP_108917096.1">
    <property type="nucleotide sequence ID" value="NZ_BGJY01000002.1"/>
</dbReference>
<dbReference type="GO" id="GO:0016758">
    <property type="term" value="F:hexosyltransferase activity"/>
    <property type="evidence" value="ECO:0007669"/>
    <property type="project" value="TreeGrafter"/>
</dbReference>
<evidence type="ECO:0000313" key="4">
    <source>
        <dbReference type="Proteomes" id="UP000245137"/>
    </source>
</evidence>
<dbReference type="PANTHER" id="PTHR34136:SF1">
    <property type="entry name" value="UDP-N-ACETYL-D-MANNOSAMINURONIC ACID TRANSFERASE"/>
    <property type="match status" value="1"/>
</dbReference>
<accession>A0A2U1SQZ8</accession>
<proteinExistence type="predicted"/>
<protein>
    <submittedName>
        <fullName evidence="3">Glycosyltransferase</fullName>
    </submittedName>
</protein>
<dbReference type="Pfam" id="PF03808">
    <property type="entry name" value="Glyco_tran_WecG"/>
    <property type="match status" value="1"/>
</dbReference>
<keyword evidence="1" id="KW-0328">Glycosyltransferase</keyword>
<dbReference type="NCBIfam" id="TIGR00696">
    <property type="entry name" value="wecG_tagA_cpsF"/>
    <property type="match status" value="1"/>
</dbReference>
<dbReference type="InterPro" id="IPR004629">
    <property type="entry name" value="WecG_TagA_CpsF"/>
</dbReference>
<dbReference type="EMBL" id="PUIV01000012">
    <property type="protein sequence ID" value="PWB94036.1"/>
    <property type="molecule type" value="Genomic_DNA"/>
</dbReference>
<dbReference type="CDD" id="cd06533">
    <property type="entry name" value="Glyco_transf_WecG_TagA"/>
    <property type="match status" value="1"/>
</dbReference>
<sequence length="259" mass="29436">MAFERTRAFRNIEEVTVGGAQVARLDLAGTARLMIEAALRPARENGPLYLTSVNGEVLARRRASREFAELVDAADLVSADGQPLVFASRLLGARALPERVATTDLYPLVAERAEREGVTFYLYGATEEINRETYEVTRRRFPGLRIVGRSHGYLTGEELERKIDEINDLAPDIVWLALGVPREQEFVRKWSDRLRNVKVIKTSGGLFDFLAGAKKRAPMWMQKAGLEWAFRLRLEPRRLFLRYVTTNPIALLLLLRQTH</sequence>
<keyword evidence="4" id="KW-1185">Reference proteome</keyword>